<feature type="compositionally biased region" description="Basic and acidic residues" evidence="1">
    <location>
        <begin position="48"/>
        <end position="67"/>
    </location>
</feature>
<dbReference type="PANTHER" id="PTHR35180">
    <property type="entry name" value="PROTEIN CBG06219"/>
    <property type="match status" value="1"/>
</dbReference>
<evidence type="ECO:0000256" key="2">
    <source>
        <dbReference type="SAM" id="SignalP"/>
    </source>
</evidence>
<feature type="region of interest" description="Disordered" evidence="1">
    <location>
        <begin position="44"/>
        <end position="78"/>
    </location>
</feature>
<feature type="chain" id="PRO_5036210201" evidence="2">
    <location>
        <begin position="23"/>
        <end position="249"/>
    </location>
</feature>
<name>A0A7R9BRN0_9CRUS</name>
<dbReference type="EMBL" id="OA883436">
    <property type="protein sequence ID" value="CAD7278887.1"/>
    <property type="molecule type" value="Genomic_DNA"/>
</dbReference>
<evidence type="ECO:0000313" key="3">
    <source>
        <dbReference type="EMBL" id="CAD7278887.1"/>
    </source>
</evidence>
<keyword evidence="2" id="KW-0732">Signal</keyword>
<reference evidence="3" key="1">
    <citation type="submission" date="2020-11" db="EMBL/GenBank/DDBJ databases">
        <authorList>
            <person name="Tran Van P."/>
        </authorList>
    </citation>
    <scope>NUCLEOTIDE SEQUENCE</scope>
</reference>
<feature type="region of interest" description="Disordered" evidence="1">
    <location>
        <begin position="163"/>
        <end position="186"/>
    </location>
</feature>
<feature type="compositionally biased region" description="Basic and acidic residues" evidence="1">
    <location>
        <begin position="164"/>
        <end position="186"/>
    </location>
</feature>
<feature type="signal peptide" evidence="2">
    <location>
        <begin position="1"/>
        <end position="22"/>
    </location>
</feature>
<sequence length="249" mass="26944">MTAQLKLVVFILFAFLLCFSHQQSPAEDAVDKVKDVAGKAGDLVTPDDGTKDLAGKAGDSVKPDDGKATIGGKDLPVQRPKSRNEYAVEGQTSFGIYSYYQWFGVAPFCVGSCPEGMDEVMTASEEPKEIGGLPNLVVPFGNSCISGSKALCRGMYDNFTPSIYDEKSDEHKTGEHPKDGDKKKGDENQVDCEWYGTAPFCEGVCPPHLKFEREARTKDQGEESQTSGKTLGPFGSACWTGKKALCCKQ</sequence>
<organism evidence="3">
    <name type="scientific">Notodromas monacha</name>
    <dbReference type="NCBI Taxonomy" id="399045"/>
    <lineage>
        <taxon>Eukaryota</taxon>
        <taxon>Metazoa</taxon>
        <taxon>Ecdysozoa</taxon>
        <taxon>Arthropoda</taxon>
        <taxon>Crustacea</taxon>
        <taxon>Oligostraca</taxon>
        <taxon>Ostracoda</taxon>
        <taxon>Podocopa</taxon>
        <taxon>Podocopida</taxon>
        <taxon>Cypridocopina</taxon>
        <taxon>Cypridoidea</taxon>
        <taxon>Cyprididae</taxon>
        <taxon>Notodromas</taxon>
    </lineage>
</organism>
<dbReference type="OrthoDB" id="6127264at2759"/>
<protein>
    <submittedName>
        <fullName evidence="3">Uncharacterized protein</fullName>
    </submittedName>
</protein>
<evidence type="ECO:0000256" key="1">
    <source>
        <dbReference type="SAM" id="MobiDB-lite"/>
    </source>
</evidence>
<dbReference type="Proteomes" id="UP000678499">
    <property type="component" value="Unassembled WGS sequence"/>
</dbReference>
<proteinExistence type="predicted"/>
<dbReference type="PANTHER" id="PTHR35180:SF4">
    <property type="entry name" value="PROTEIN CBG06219"/>
    <property type="match status" value="1"/>
</dbReference>
<keyword evidence="4" id="KW-1185">Reference proteome</keyword>
<evidence type="ECO:0000313" key="4">
    <source>
        <dbReference type="Proteomes" id="UP000678499"/>
    </source>
</evidence>
<dbReference type="EMBL" id="CAJPEX010001399">
    <property type="protein sequence ID" value="CAG0919039.1"/>
    <property type="molecule type" value="Genomic_DNA"/>
</dbReference>
<dbReference type="AlphaFoldDB" id="A0A7R9BRN0"/>
<accession>A0A7R9BRN0</accession>
<gene>
    <name evidence="3" type="ORF">NMOB1V02_LOCUS6581</name>
</gene>